<dbReference type="AlphaFoldDB" id="A0A1Y2JFE0"/>
<accession>A0A1Y2JFE0</accession>
<dbReference type="EMBL" id="NAFL01000274">
    <property type="protein sequence ID" value="OSJ27340.1"/>
    <property type="molecule type" value="Genomic_DNA"/>
</dbReference>
<dbReference type="Proteomes" id="UP000193335">
    <property type="component" value="Unassembled WGS sequence"/>
</dbReference>
<organism evidence="1 2">
    <name type="scientific">Bradyrhizobium japonicum</name>
    <dbReference type="NCBI Taxonomy" id="375"/>
    <lineage>
        <taxon>Bacteria</taxon>
        <taxon>Pseudomonadati</taxon>
        <taxon>Pseudomonadota</taxon>
        <taxon>Alphaproteobacteria</taxon>
        <taxon>Hyphomicrobiales</taxon>
        <taxon>Nitrobacteraceae</taxon>
        <taxon>Bradyrhizobium</taxon>
    </lineage>
</organism>
<dbReference type="Pfam" id="PF07585">
    <property type="entry name" value="BBP7"/>
    <property type="match status" value="1"/>
</dbReference>
<evidence type="ECO:0000313" key="1">
    <source>
        <dbReference type="EMBL" id="OSJ27340.1"/>
    </source>
</evidence>
<comment type="caution">
    <text evidence="1">The sequence shown here is derived from an EMBL/GenBank/DDBJ whole genome shotgun (WGS) entry which is preliminary data.</text>
</comment>
<reference evidence="1 2" key="1">
    <citation type="submission" date="2017-03" db="EMBL/GenBank/DDBJ databases">
        <title>Whole genome sequences of fourteen strains of Bradyrhizobium canariense and one strain of Bradyrhizobium japonicum isolated from Lupinus (Papilionoideae: Genisteae) species in Algeria.</title>
        <authorList>
            <person name="Crovadore J."/>
            <person name="Chekireb D."/>
            <person name="Brachmann A."/>
            <person name="Chablais R."/>
            <person name="Cochard B."/>
            <person name="Lefort F."/>
        </authorList>
    </citation>
    <scope>NUCLEOTIDE SEQUENCE [LARGE SCALE GENOMIC DNA]</scope>
    <source>
        <strain evidence="1 2">UBMA197</strain>
    </source>
</reference>
<name>A0A1Y2JFE0_BRAJP</name>
<protein>
    <submittedName>
        <fullName evidence="1">Uncharacterized protein</fullName>
    </submittedName>
</protein>
<proteinExistence type="predicted"/>
<dbReference type="InterPro" id="IPR011446">
    <property type="entry name" value="BBP7"/>
</dbReference>
<evidence type="ECO:0000313" key="2">
    <source>
        <dbReference type="Proteomes" id="UP000193335"/>
    </source>
</evidence>
<gene>
    <name evidence="1" type="ORF">BSZ19_34305</name>
</gene>
<sequence>MVHSADPEGSQMNRRALRAAAVGLALTAIVPDVTSAADLPMKAPPKPADFNPFWAEADYLAWSVTGDKLPALVTTSPVGTPLGVVGVLGQPTTTVLFGNSSVNNDWRSGGRITAGYWFDPQRSRGIEASFFGLENLSTGFATDTNANPILARPFTNALTGFPDALIAGFPGLATGSASASETSRLLGAGALYRWDLGAWSGQRVSALVGYRYLRSTDTLTISNTATILAFGTFSPTDNFKASSNFHGLDLGLTGDWRNGPWSLEWRGKVALGANLNSADISGSTASTVAGVTTTAPGGFLALSSNIGHYDQTRFAVVPELSLKAGYQVAPGWRLIAGYDVMYWTGVQRAGGLIDTTVNPNLAPPPAGGGPNRPAPVLNTTNLLAQGFSFGVRYNY</sequence>